<organism evidence="3 4">
    <name type="scientific">Artemisia annua</name>
    <name type="common">Sweet wormwood</name>
    <dbReference type="NCBI Taxonomy" id="35608"/>
    <lineage>
        <taxon>Eukaryota</taxon>
        <taxon>Viridiplantae</taxon>
        <taxon>Streptophyta</taxon>
        <taxon>Embryophyta</taxon>
        <taxon>Tracheophyta</taxon>
        <taxon>Spermatophyta</taxon>
        <taxon>Magnoliopsida</taxon>
        <taxon>eudicotyledons</taxon>
        <taxon>Gunneridae</taxon>
        <taxon>Pentapetalae</taxon>
        <taxon>asterids</taxon>
        <taxon>campanulids</taxon>
        <taxon>Asterales</taxon>
        <taxon>Asteraceae</taxon>
        <taxon>Asteroideae</taxon>
        <taxon>Anthemideae</taxon>
        <taxon>Artemisiinae</taxon>
        <taxon>Artemisia</taxon>
    </lineage>
</organism>
<dbReference type="EMBL" id="PKPP01015951">
    <property type="protein sequence ID" value="PWA38143.1"/>
    <property type="molecule type" value="Genomic_DNA"/>
</dbReference>
<feature type="compositionally biased region" description="Basic and acidic residues" evidence="1">
    <location>
        <begin position="79"/>
        <end position="88"/>
    </location>
</feature>
<feature type="region of interest" description="Disordered" evidence="1">
    <location>
        <begin position="69"/>
        <end position="88"/>
    </location>
</feature>
<reference evidence="3 4" key="1">
    <citation type="journal article" date="2018" name="Mol. Plant">
        <title>The genome of Artemisia annua provides insight into the evolution of Asteraceae family and artemisinin biosynthesis.</title>
        <authorList>
            <person name="Shen Q."/>
            <person name="Zhang L."/>
            <person name="Liao Z."/>
            <person name="Wang S."/>
            <person name="Yan T."/>
            <person name="Shi P."/>
            <person name="Liu M."/>
            <person name="Fu X."/>
            <person name="Pan Q."/>
            <person name="Wang Y."/>
            <person name="Lv Z."/>
            <person name="Lu X."/>
            <person name="Zhang F."/>
            <person name="Jiang W."/>
            <person name="Ma Y."/>
            <person name="Chen M."/>
            <person name="Hao X."/>
            <person name="Li L."/>
            <person name="Tang Y."/>
            <person name="Lv G."/>
            <person name="Zhou Y."/>
            <person name="Sun X."/>
            <person name="Brodelius P.E."/>
            <person name="Rose J.K.C."/>
            <person name="Tang K."/>
        </authorList>
    </citation>
    <scope>NUCLEOTIDE SEQUENCE [LARGE SCALE GENOMIC DNA]</scope>
    <source>
        <strain evidence="4">cv. Huhao1</strain>
        <tissue evidence="3">Leaf</tissue>
    </source>
</reference>
<proteinExistence type="predicted"/>
<evidence type="ECO:0000313" key="3">
    <source>
        <dbReference type="EMBL" id="PWA38143.1"/>
    </source>
</evidence>
<dbReference type="PANTHER" id="PTHR33743">
    <property type="entry name" value="PROTEIN GOLVEN 6-RELATED"/>
    <property type="match status" value="1"/>
</dbReference>
<keyword evidence="2" id="KW-0732">Signal</keyword>
<feature type="signal peptide" evidence="2">
    <location>
        <begin position="1"/>
        <end position="19"/>
    </location>
</feature>
<sequence length="143" mass="15876">MKTSVLFILLVLSIVLVKAQGIRPEKLGTTAARNHQELLTKRSSSDQGDEYSSLATELSSGINRKLMTKIVPSSSTTTNKKDPGLDQKFTHGLVGKEELFHTTWISDNSKDGRTEIVSKRYTDVTDITTMDYTPAKKKPPIHN</sequence>
<dbReference type="PANTHER" id="PTHR33743:SF19">
    <property type="entry name" value="PROTEIN GOLVEN 6"/>
    <property type="match status" value="1"/>
</dbReference>
<keyword evidence="4" id="KW-1185">Reference proteome</keyword>
<feature type="chain" id="PRO_5015526893" evidence="2">
    <location>
        <begin position="20"/>
        <end position="143"/>
    </location>
</feature>
<dbReference type="OrthoDB" id="1903945at2759"/>
<dbReference type="Proteomes" id="UP000245207">
    <property type="component" value="Unassembled WGS sequence"/>
</dbReference>
<evidence type="ECO:0000256" key="1">
    <source>
        <dbReference type="SAM" id="MobiDB-lite"/>
    </source>
</evidence>
<protein>
    <submittedName>
        <fullName evidence="3">Uncharacterized protein</fullName>
    </submittedName>
</protein>
<evidence type="ECO:0000256" key="2">
    <source>
        <dbReference type="SAM" id="SignalP"/>
    </source>
</evidence>
<dbReference type="AlphaFoldDB" id="A0A2U1KNA8"/>
<name>A0A2U1KNA8_ARTAN</name>
<evidence type="ECO:0000313" key="4">
    <source>
        <dbReference type="Proteomes" id="UP000245207"/>
    </source>
</evidence>
<dbReference type="InterPro" id="IPR049306">
    <property type="entry name" value="GLV1-2"/>
</dbReference>
<accession>A0A2U1KNA8</accession>
<gene>
    <name evidence="3" type="ORF">CTI12_AA583960</name>
</gene>
<comment type="caution">
    <text evidence="3">The sequence shown here is derived from an EMBL/GenBank/DDBJ whole genome shotgun (WGS) entry which is preliminary data.</text>
</comment>
<dbReference type="Pfam" id="PF21529">
    <property type="entry name" value="GLV1-2"/>
    <property type="match status" value="1"/>
</dbReference>